<reference evidence="1 2" key="1">
    <citation type="journal article" date="2024" name="BMC Genomics">
        <title>De novo assembly and annotation of Popillia japonica's genome with initial clues to its potential as an invasive pest.</title>
        <authorList>
            <person name="Cucini C."/>
            <person name="Boschi S."/>
            <person name="Funari R."/>
            <person name="Cardaioli E."/>
            <person name="Iannotti N."/>
            <person name="Marturano G."/>
            <person name="Paoli F."/>
            <person name="Bruttini M."/>
            <person name="Carapelli A."/>
            <person name="Frati F."/>
            <person name="Nardi F."/>
        </authorList>
    </citation>
    <scope>NUCLEOTIDE SEQUENCE [LARGE SCALE GENOMIC DNA]</scope>
    <source>
        <strain evidence="1">DMR45628</strain>
    </source>
</reference>
<comment type="caution">
    <text evidence="1">The sequence shown here is derived from an EMBL/GenBank/DDBJ whole genome shotgun (WGS) entry which is preliminary data.</text>
</comment>
<dbReference type="AlphaFoldDB" id="A0AAW1KHH5"/>
<protein>
    <submittedName>
        <fullName evidence="1">Uncharacterized protein</fullName>
    </submittedName>
</protein>
<organism evidence="1 2">
    <name type="scientific">Popillia japonica</name>
    <name type="common">Japanese beetle</name>
    <dbReference type="NCBI Taxonomy" id="7064"/>
    <lineage>
        <taxon>Eukaryota</taxon>
        <taxon>Metazoa</taxon>
        <taxon>Ecdysozoa</taxon>
        <taxon>Arthropoda</taxon>
        <taxon>Hexapoda</taxon>
        <taxon>Insecta</taxon>
        <taxon>Pterygota</taxon>
        <taxon>Neoptera</taxon>
        <taxon>Endopterygota</taxon>
        <taxon>Coleoptera</taxon>
        <taxon>Polyphaga</taxon>
        <taxon>Scarabaeiformia</taxon>
        <taxon>Scarabaeidae</taxon>
        <taxon>Rutelinae</taxon>
        <taxon>Popillia</taxon>
    </lineage>
</organism>
<evidence type="ECO:0000313" key="1">
    <source>
        <dbReference type="EMBL" id="KAK9718244.1"/>
    </source>
</evidence>
<dbReference type="EMBL" id="JASPKY010000230">
    <property type="protein sequence ID" value="KAK9718244.1"/>
    <property type="molecule type" value="Genomic_DNA"/>
</dbReference>
<accession>A0AAW1KHH5</accession>
<sequence>MYNCFRFGNGFGSYGNGYGYGGGRNGYGYGGGRNGFGYSGLGNGFSYGGGRLGLGYGGGGKDKPSQVLPKPPNNGLVIDPLICHLCDPRYTSNADTLNAQ</sequence>
<keyword evidence="2" id="KW-1185">Reference proteome</keyword>
<dbReference type="Proteomes" id="UP001458880">
    <property type="component" value="Unassembled WGS sequence"/>
</dbReference>
<evidence type="ECO:0000313" key="2">
    <source>
        <dbReference type="Proteomes" id="UP001458880"/>
    </source>
</evidence>
<name>A0AAW1KHH5_POPJA</name>
<proteinExistence type="predicted"/>
<gene>
    <name evidence="1" type="ORF">QE152_g23334</name>
</gene>